<comment type="caution">
    <text evidence="2">The sequence shown here is derived from an EMBL/GenBank/DDBJ whole genome shotgun (WGS) entry which is preliminary data.</text>
</comment>
<accession>A0A815W1R4</accession>
<dbReference type="AlphaFoldDB" id="A0A815W1R4"/>
<feature type="compositionally biased region" description="Polar residues" evidence="1">
    <location>
        <begin position="8"/>
        <end position="30"/>
    </location>
</feature>
<protein>
    <submittedName>
        <fullName evidence="2">Uncharacterized protein</fullName>
    </submittedName>
</protein>
<dbReference type="Proteomes" id="UP000663852">
    <property type="component" value="Unassembled WGS sequence"/>
</dbReference>
<name>A0A815W1R4_ADIRI</name>
<dbReference type="EMBL" id="CAJNOJ010000998">
    <property type="protein sequence ID" value="CAF1537846.1"/>
    <property type="molecule type" value="Genomic_DNA"/>
</dbReference>
<feature type="region of interest" description="Disordered" evidence="1">
    <location>
        <begin position="1"/>
        <end position="30"/>
    </location>
</feature>
<reference evidence="2" key="1">
    <citation type="submission" date="2021-02" db="EMBL/GenBank/DDBJ databases">
        <authorList>
            <person name="Nowell W R."/>
        </authorList>
    </citation>
    <scope>NUCLEOTIDE SEQUENCE</scope>
</reference>
<organism evidence="2 3">
    <name type="scientific">Adineta ricciae</name>
    <name type="common">Rotifer</name>
    <dbReference type="NCBI Taxonomy" id="249248"/>
    <lineage>
        <taxon>Eukaryota</taxon>
        <taxon>Metazoa</taxon>
        <taxon>Spiralia</taxon>
        <taxon>Gnathifera</taxon>
        <taxon>Rotifera</taxon>
        <taxon>Eurotatoria</taxon>
        <taxon>Bdelloidea</taxon>
        <taxon>Adinetida</taxon>
        <taxon>Adinetidae</taxon>
        <taxon>Adineta</taxon>
    </lineage>
</organism>
<sequence length="175" mass="20512">MIQIMPVESSTNQTTGCTDPSTEKTFNSKTTVHSELNNITRRMAPTPPHVYSCFIVNHTVHPIECTLKYNGRPEEEKFDEVINVIVEGKSEHYFPRKFFQPDLPKSYCKWVKIITHVRVKRTEGEILEVSYPFDDVDRPVRNWEFHIQDTGDILSKPPTRIVNVFKYENMDQYEC</sequence>
<evidence type="ECO:0000256" key="1">
    <source>
        <dbReference type="SAM" id="MobiDB-lite"/>
    </source>
</evidence>
<evidence type="ECO:0000313" key="2">
    <source>
        <dbReference type="EMBL" id="CAF1537846.1"/>
    </source>
</evidence>
<gene>
    <name evidence="2" type="ORF">EDS130_LOCUS45086</name>
</gene>
<proteinExistence type="predicted"/>
<evidence type="ECO:0000313" key="3">
    <source>
        <dbReference type="Proteomes" id="UP000663852"/>
    </source>
</evidence>